<comment type="similarity">
    <text evidence="1">Belongs to the LysR transcriptional regulatory family.</text>
</comment>
<dbReference type="EMBL" id="AOSK01000041">
    <property type="protein sequence ID" value="EYD76670.1"/>
    <property type="molecule type" value="Genomic_DNA"/>
</dbReference>
<dbReference type="InterPro" id="IPR000847">
    <property type="entry name" value="LysR_HTH_N"/>
</dbReference>
<keyword evidence="2" id="KW-0805">Transcription regulation</keyword>
<dbReference type="PANTHER" id="PTHR30537:SF5">
    <property type="entry name" value="HTH-TYPE TRANSCRIPTIONAL ACTIVATOR TTDR-RELATED"/>
    <property type="match status" value="1"/>
</dbReference>
<dbReference type="InterPro" id="IPR058163">
    <property type="entry name" value="LysR-type_TF_proteobact-type"/>
</dbReference>
<proteinExistence type="inferred from homology"/>
<accession>A0A017HQS7</accession>
<dbReference type="Gene3D" id="3.40.190.290">
    <property type="match status" value="1"/>
</dbReference>
<dbReference type="GO" id="GO:0003700">
    <property type="term" value="F:DNA-binding transcription factor activity"/>
    <property type="evidence" value="ECO:0007669"/>
    <property type="project" value="InterPro"/>
</dbReference>
<evidence type="ECO:0000313" key="7">
    <source>
        <dbReference type="Proteomes" id="UP000019666"/>
    </source>
</evidence>
<name>A0A017HQS7_9RHOB</name>
<keyword evidence="3" id="KW-0238">DNA-binding</keyword>
<keyword evidence="7" id="KW-1185">Reference proteome</keyword>
<dbReference type="GO" id="GO:0003677">
    <property type="term" value="F:DNA binding"/>
    <property type="evidence" value="ECO:0007669"/>
    <property type="project" value="UniProtKB-KW"/>
</dbReference>
<sequence length="292" mass="32512">MELDQIPPLNTLIAFQTVARCGSFSDAAAVLGLTQSGVSRRIKRLEDEVGAELFERLASGVTLTRTGEDYAQEVGRALDVLANLGERSLGRRVQGRLTVACSRAVGELWLVPRLGGLSAEFPDLELKLLVDDNFTHMRSDEYDLAIAFLLNPPPEQVLGQLGREEMVPVMAPSLPPLAEQARPVIFAIEETFKEWTDWGNWLSEAGLHLPEAARRWKLNDYDMAVRSARAGLGVAMGWTWLVRDDLDSGRLVPAHPHVLTGRGGYFLLRPPERHMRQLARRVADWMLASNRP</sequence>
<dbReference type="PRINTS" id="PR00039">
    <property type="entry name" value="HTHLYSR"/>
</dbReference>
<dbReference type="InterPro" id="IPR005119">
    <property type="entry name" value="LysR_subst-bd"/>
</dbReference>
<protein>
    <submittedName>
        <fullName evidence="6">Transcriptional regulator, LysR family protein</fullName>
    </submittedName>
</protein>
<dbReference type="PANTHER" id="PTHR30537">
    <property type="entry name" value="HTH-TYPE TRANSCRIPTIONAL REGULATOR"/>
    <property type="match status" value="1"/>
</dbReference>
<comment type="caution">
    <text evidence="6">The sequence shown here is derived from an EMBL/GenBank/DDBJ whole genome shotgun (WGS) entry which is preliminary data.</text>
</comment>
<dbReference type="InterPro" id="IPR036388">
    <property type="entry name" value="WH-like_DNA-bd_sf"/>
</dbReference>
<dbReference type="FunFam" id="1.10.10.10:FF:000001">
    <property type="entry name" value="LysR family transcriptional regulator"/>
    <property type="match status" value="1"/>
</dbReference>
<reference evidence="6 7" key="1">
    <citation type="submission" date="2013-02" db="EMBL/GenBank/DDBJ databases">
        <authorList>
            <person name="Fiebig A."/>
            <person name="Goeker M."/>
            <person name="Klenk H.-P.P."/>
        </authorList>
    </citation>
    <scope>NUCLEOTIDE SEQUENCE [LARGE SCALE GENOMIC DNA]</scope>
    <source>
        <strain evidence="6 7">DSM 19309</strain>
    </source>
</reference>
<dbReference type="OrthoDB" id="9804958at2"/>
<evidence type="ECO:0000256" key="2">
    <source>
        <dbReference type="ARBA" id="ARBA00023015"/>
    </source>
</evidence>
<dbReference type="PATRIC" id="fig|442562.3.peg.1611"/>
<dbReference type="SUPFAM" id="SSF53850">
    <property type="entry name" value="Periplasmic binding protein-like II"/>
    <property type="match status" value="1"/>
</dbReference>
<evidence type="ECO:0000313" key="6">
    <source>
        <dbReference type="EMBL" id="EYD76670.1"/>
    </source>
</evidence>
<feature type="domain" description="HTH lysR-type" evidence="5">
    <location>
        <begin position="7"/>
        <end position="64"/>
    </location>
</feature>
<dbReference type="PROSITE" id="PS50931">
    <property type="entry name" value="HTH_LYSR"/>
    <property type="match status" value="1"/>
</dbReference>
<evidence type="ECO:0000256" key="4">
    <source>
        <dbReference type="ARBA" id="ARBA00023163"/>
    </source>
</evidence>
<dbReference type="HOGENOM" id="CLU_039613_37_0_5"/>
<dbReference type="AlphaFoldDB" id="A0A017HQS7"/>
<dbReference type="STRING" id="442562.Rumeso_01628"/>
<gene>
    <name evidence="6" type="ORF">Rumeso_01628</name>
</gene>
<dbReference type="InterPro" id="IPR036390">
    <property type="entry name" value="WH_DNA-bd_sf"/>
</dbReference>
<evidence type="ECO:0000256" key="1">
    <source>
        <dbReference type="ARBA" id="ARBA00009437"/>
    </source>
</evidence>
<dbReference type="RefSeq" id="WP_051520875.1">
    <property type="nucleotide sequence ID" value="NZ_KK088521.1"/>
</dbReference>
<dbReference type="Pfam" id="PF00126">
    <property type="entry name" value="HTH_1"/>
    <property type="match status" value="1"/>
</dbReference>
<keyword evidence="4" id="KW-0804">Transcription</keyword>
<organism evidence="6 7">
    <name type="scientific">Rubellimicrobium mesophilum DSM 19309</name>
    <dbReference type="NCBI Taxonomy" id="442562"/>
    <lineage>
        <taxon>Bacteria</taxon>
        <taxon>Pseudomonadati</taxon>
        <taxon>Pseudomonadota</taxon>
        <taxon>Alphaproteobacteria</taxon>
        <taxon>Rhodobacterales</taxon>
        <taxon>Roseobacteraceae</taxon>
        <taxon>Rubellimicrobium</taxon>
    </lineage>
</organism>
<evidence type="ECO:0000256" key="3">
    <source>
        <dbReference type="ARBA" id="ARBA00023125"/>
    </source>
</evidence>
<dbReference type="Pfam" id="PF03466">
    <property type="entry name" value="LysR_substrate"/>
    <property type="match status" value="1"/>
</dbReference>
<evidence type="ECO:0000259" key="5">
    <source>
        <dbReference type="PROSITE" id="PS50931"/>
    </source>
</evidence>
<dbReference type="Gene3D" id="1.10.10.10">
    <property type="entry name" value="Winged helix-like DNA-binding domain superfamily/Winged helix DNA-binding domain"/>
    <property type="match status" value="1"/>
</dbReference>
<dbReference type="Proteomes" id="UP000019666">
    <property type="component" value="Unassembled WGS sequence"/>
</dbReference>
<dbReference type="SUPFAM" id="SSF46785">
    <property type="entry name" value="Winged helix' DNA-binding domain"/>
    <property type="match status" value="1"/>
</dbReference>